<reference evidence="4 5" key="1">
    <citation type="journal article" date="2018" name="PLoS ONE">
        <title>The draft genome of Kipferlia bialata reveals reductive genome evolution in fornicate parasites.</title>
        <authorList>
            <person name="Tanifuji G."/>
            <person name="Takabayashi S."/>
            <person name="Kume K."/>
            <person name="Takagi M."/>
            <person name="Nakayama T."/>
            <person name="Kamikawa R."/>
            <person name="Inagaki Y."/>
            <person name="Hashimoto T."/>
        </authorList>
    </citation>
    <scope>NUCLEOTIDE SEQUENCE [LARGE SCALE GENOMIC DNA]</scope>
    <source>
        <strain evidence="4">NY0173</strain>
    </source>
</reference>
<comment type="caution">
    <text evidence="4">The sequence shown here is derived from an EMBL/GenBank/DDBJ whole genome shotgun (WGS) entry which is preliminary data.</text>
</comment>
<evidence type="ECO:0000313" key="5">
    <source>
        <dbReference type="Proteomes" id="UP000265618"/>
    </source>
</evidence>
<dbReference type="GO" id="GO:0005634">
    <property type="term" value="C:nucleus"/>
    <property type="evidence" value="ECO:0007669"/>
    <property type="project" value="UniProtKB-SubCell"/>
</dbReference>
<keyword evidence="5" id="KW-1185">Reference proteome</keyword>
<dbReference type="InterPro" id="IPR005343">
    <property type="entry name" value="Noc2"/>
</dbReference>
<dbReference type="Pfam" id="PF03715">
    <property type="entry name" value="Noc2"/>
    <property type="match status" value="1"/>
</dbReference>
<proteinExistence type="inferred from homology"/>
<dbReference type="AlphaFoldDB" id="A0A9K3D6U3"/>
<comment type="subcellular location">
    <subcellularLocation>
        <location evidence="1">Nucleus</location>
    </subcellularLocation>
</comment>
<dbReference type="Proteomes" id="UP000265618">
    <property type="component" value="Unassembled WGS sequence"/>
</dbReference>
<evidence type="ECO:0000256" key="3">
    <source>
        <dbReference type="ARBA" id="ARBA00023242"/>
    </source>
</evidence>
<name>A0A9K3D6U3_9EUKA</name>
<evidence type="ECO:0000256" key="1">
    <source>
        <dbReference type="ARBA" id="ARBA00004123"/>
    </source>
</evidence>
<organism evidence="4 5">
    <name type="scientific">Kipferlia bialata</name>
    <dbReference type="NCBI Taxonomy" id="797122"/>
    <lineage>
        <taxon>Eukaryota</taxon>
        <taxon>Metamonada</taxon>
        <taxon>Carpediemonas-like organisms</taxon>
        <taxon>Kipferlia</taxon>
    </lineage>
</organism>
<dbReference type="EMBL" id="BDIP01004786">
    <property type="protein sequence ID" value="GIQ89196.1"/>
    <property type="molecule type" value="Genomic_DNA"/>
</dbReference>
<gene>
    <name evidence="4" type="ORF">KIPB_011604</name>
</gene>
<protein>
    <submittedName>
        <fullName evidence="4">Nucleolar complex protein 2</fullName>
    </submittedName>
</protein>
<accession>A0A9K3D6U3</accession>
<evidence type="ECO:0000256" key="2">
    <source>
        <dbReference type="ARBA" id="ARBA00005907"/>
    </source>
</evidence>
<feature type="non-terminal residue" evidence="4">
    <location>
        <position position="1"/>
    </location>
</feature>
<evidence type="ECO:0000313" key="4">
    <source>
        <dbReference type="EMBL" id="GIQ89196.1"/>
    </source>
</evidence>
<comment type="similarity">
    <text evidence="2">Belongs to the NOC2 family.</text>
</comment>
<keyword evidence="3" id="KW-0539">Nucleus</keyword>
<sequence length="245" mass="26115">SCVSQFCTLGELFLAIKADATDEAKQVYRDTWRSVRPLLSEYVDIGVTFCAPLPFGLCPYTLRILLAVSSVAWETRTIVSGVTVALDLLGSVIASGRATGKDTDLTFLSDTSGEAPRLSSAPVLKGIAMTCIRVLTEMYAAMACLPGYPELSSPVVASLTGMVEQGQAAAGGQGAGKKSVVGWTSRLLSALEANSAWMVQRRGDCVHTPQELVKLTKWVNALIAEGKAPLVVFRGTVCQYLDTLY</sequence>